<dbReference type="HOGENOM" id="CLU_044153_2_0_1"/>
<dbReference type="RefSeq" id="XP_016226567.1">
    <property type="nucleotide sequence ID" value="XM_016367049.1"/>
</dbReference>
<dbReference type="InterPro" id="IPR050411">
    <property type="entry name" value="AlphaKG_dependent_hydroxylases"/>
</dbReference>
<dbReference type="Pfam" id="PF02668">
    <property type="entry name" value="TauD"/>
    <property type="match status" value="1"/>
</dbReference>
<keyword evidence="1" id="KW-0560">Oxidoreductase</keyword>
<sequence>MAEIVTQKPVSATLHSLTHVDGLPSSYARENTRPEPAVLNATKSYSLDSLPLELALGKNVSLDHLSDTVSRYSSTGLIRRLLNNHGAILFKGLGLKNATEFSQFATAFGWLPHEDIGNPVRRTVLAHNVATANEGPNTQPVYPHNEFGLSPHYPAYVFFYALSAPETGGETPINSSIKLYERLEEEIPEFLTALEEKGVRYQLFFPNRPREDVSSPGTSVFQSYGKAVLDTDDTETARSKIEAEIRRLPTATWQWENQSSENPLGDLRVFQKLPAIRLHEQTGKKAFFNNIISRYLNAKNNQTLDPPYLNKEGAYQPPALYADGSPIPHEYLEKAVQIVEETRSLVSWTAGDVLLLDNHAIQHGREPWTGDRKLLASLWDESKQSK</sequence>
<accession>A0A0D2A7Q5</accession>
<gene>
    <name evidence="3" type="ORF">PV10_02702</name>
</gene>
<dbReference type="OMA" id="MRGRGWQ"/>
<evidence type="ECO:0000259" key="2">
    <source>
        <dbReference type="Pfam" id="PF02668"/>
    </source>
</evidence>
<dbReference type="Proteomes" id="UP000054302">
    <property type="component" value="Unassembled WGS sequence"/>
</dbReference>
<dbReference type="EMBL" id="KN847521">
    <property type="protein sequence ID" value="KIV94993.1"/>
    <property type="molecule type" value="Genomic_DNA"/>
</dbReference>
<evidence type="ECO:0000313" key="4">
    <source>
        <dbReference type="Proteomes" id="UP000054302"/>
    </source>
</evidence>
<organism evidence="3 4">
    <name type="scientific">Exophiala mesophila</name>
    <name type="common">Black yeast-like fungus</name>
    <dbReference type="NCBI Taxonomy" id="212818"/>
    <lineage>
        <taxon>Eukaryota</taxon>
        <taxon>Fungi</taxon>
        <taxon>Dikarya</taxon>
        <taxon>Ascomycota</taxon>
        <taxon>Pezizomycotina</taxon>
        <taxon>Eurotiomycetes</taxon>
        <taxon>Chaetothyriomycetidae</taxon>
        <taxon>Chaetothyriales</taxon>
        <taxon>Herpotrichiellaceae</taxon>
        <taxon>Exophiala</taxon>
    </lineage>
</organism>
<protein>
    <recommendedName>
        <fullName evidence="2">TauD/TfdA-like domain-containing protein</fullName>
    </recommendedName>
</protein>
<dbReference type="GeneID" id="27320547"/>
<dbReference type="VEuPathDB" id="FungiDB:PV10_02702"/>
<dbReference type="OrthoDB" id="4150551at2759"/>
<dbReference type="GO" id="GO:0016491">
    <property type="term" value="F:oxidoreductase activity"/>
    <property type="evidence" value="ECO:0007669"/>
    <property type="project" value="UniProtKB-KW"/>
</dbReference>
<dbReference type="AlphaFoldDB" id="A0A0D2A7Q5"/>
<dbReference type="SUPFAM" id="SSF51197">
    <property type="entry name" value="Clavaminate synthase-like"/>
    <property type="match status" value="1"/>
</dbReference>
<evidence type="ECO:0000256" key="1">
    <source>
        <dbReference type="ARBA" id="ARBA00023002"/>
    </source>
</evidence>
<dbReference type="InterPro" id="IPR042098">
    <property type="entry name" value="TauD-like_sf"/>
</dbReference>
<reference evidence="3 4" key="1">
    <citation type="submission" date="2015-01" db="EMBL/GenBank/DDBJ databases">
        <title>The Genome Sequence of Exophiala mesophila CBS40295.</title>
        <authorList>
            <consortium name="The Broad Institute Genomics Platform"/>
            <person name="Cuomo C."/>
            <person name="de Hoog S."/>
            <person name="Gorbushina A."/>
            <person name="Stielow B."/>
            <person name="Teixiera M."/>
            <person name="Abouelleil A."/>
            <person name="Chapman S.B."/>
            <person name="Priest M."/>
            <person name="Young S.K."/>
            <person name="Wortman J."/>
            <person name="Nusbaum C."/>
            <person name="Birren B."/>
        </authorList>
    </citation>
    <scope>NUCLEOTIDE SEQUENCE [LARGE SCALE GENOMIC DNA]</scope>
    <source>
        <strain evidence="3 4">CBS 40295</strain>
    </source>
</reference>
<keyword evidence="4" id="KW-1185">Reference proteome</keyword>
<dbReference type="Gene3D" id="3.60.130.10">
    <property type="entry name" value="Clavaminate synthase-like"/>
    <property type="match status" value="1"/>
</dbReference>
<dbReference type="STRING" id="212818.A0A0D2A7Q5"/>
<feature type="domain" description="TauD/TfdA-like" evidence="2">
    <location>
        <begin position="75"/>
        <end position="375"/>
    </location>
</feature>
<name>A0A0D2A7Q5_EXOME</name>
<proteinExistence type="predicted"/>
<dbReference type="PANTHER" id="PTHR10696:SF21">
    <property type="entry name" value="TAUD_TFDA-LIKE DOMAIN-CONTAINING PROTEIN"/>
    <property type="match status" value="1"/>
</dbReference>
<dbReference type="InterPro" id="IPR003819">
    <property type="entry name" value="TauD/TfdA-like"/>
</dbReference>
<evidence type="ECO:0000313" key="3">
    <source>
        <dbReference type="EMBL" id="KIV94993.1"/>
    </source>
</evidence>
<dbReference type="PANTHER" id="PTHR10696">
    <property type="entry name" value="GAMMA-BUTYROBETAINE HYDROXYLASE-RELATED"/>
    <property type="match status" value="1"/>
</dbReference>